<organism evidence="1 2">
    <name type="scientific">Paraburkholderia aromaticivorans</name>
    <dbReference type="NCBI Taxonomy" id="2026199"/>
    <lineage>
        <taxon>Bacteria</taxon>
        <taxon>Pseudomonadati</taxon>
        <taxon>Pseudomonadota</taxon>
        <taxon>Betaproteobacteria</taxon>
        <taxon>Burkholderiales</taxon>
        <taxon>Burkholderiaceae</taxon>
        <taxon>Paraburkholderia</taxon>
    </lineage>
</organism>
<dbReference type="RefSeq" id="WP_028229513.1">
    <property type="nucleotide sequence ID" value="NZ_CP022994.1"/>
</dbReference>
<protein>
    <submittedName>
        <fullName evidence="1">Uncharacterized protein</fullName>
    </submittedName>
</protein>
<dbReference type="Proteomes" id="UP000215158">
    <property type="component" value="Plasmid pBN4"/>
</dbReference>
<name>A0A248VZ13_9BURK</name>
<keyword evidence="1" id="KW-0614">Plasmid</keyword>
<dbReference type="KEGG" id="parb:CJU94_39755"/>
<evidence type="ECO:0000313" key="1">
    <source>
        <dbReference type="EMBL" id="ASW04286.1"/>
    </source>
</evidence>
<dbReference type="OrthoDB" id="9130427at2"/>
<dbReference type="GeneID" id="55536892"/>
<keyword evidence="2" id="KW-1185">Reference proteome</keyword>
<sequence>MNTKETDQTLEQLRSIARSLETLSALQLLKTFYSAEERQSLIARHRQLYDEDAAAFAELRGSQDALPDRGLGYDARVEKHGEEVVTQQNAPMNTALEKRRETLKAIDRFEAEHPLIKQLSGYAPKIVRAAAKT</sequence>
<evidence type="ECO:0000313" key="2">
    <source>
        <dbReference type="Proteomes" id="UP000215158"/>
    </source>
</evidence>
<accession>A0A248VZ13</accession>
<gene>
    <name evidence="1" type="ORF">CJU94_39755</name>
</gene>
<reference evidence="1 2" key="1">
    <citation type="submission" date="2017-08" db="EMBL/GenBank/DDBJ databases">
        <title>Identification and genetic characteristics of simultaneous BTEX- and naphthalene-degrading Paraburkholderia sp. BN5 isolated from petroleum-contaminated soil.</title>
        <authorList>
            <person name="Lee Y."/>
            <person name="Jeon C.O."/>
        </authorList>
    </citation>
    <scope>NUCLEOTIDE SEQUENCE [LARGE SCALE GENOMIC DNA]</scope>
    <source>
        <strain evidence="1 2">BN5</strain>
        <plasmid evidence="1 2">pBN4</plasmid>
    </source>
</reference>
<proteinExistence type="predicted"/>
<dbReference type="EMBL" id="CP022994">
    <property type="protein sequence ID" value="ASW04286.1"/>
    <property type="molecule type" value="Genomic_DNA"/>
</dbReference>
<geneLocation type="plasmid" evidence="1 2">
    <name>pBN4</name>
</geneLocation>
<dbReference type="AlphaFoldDB" id="A0A248VZ13"/>